<dbReference type="Proteomes" id="UP000218934">
    <property type="component" value="Unassembled WGS sequence"/>
</dbReference>
<dbReference type="RefSeq" id="WP_066960212.1">
    <property type="nucleotide sequence ID" value="NZ_CP023449.1"/>
</dbReference>
<keyword evidence="2" id="KW-1185">Reference proteome</keyword>
<gene>
    <name evidence="1" type="ORF">COO09_04455</name>
</gene>
<reference evidence="1 2" key="1">
    <citation type="submission" date="2017-09" db="EMBL/GenBank/DDBJ databases">
        <title>The Catabolism of 3,6-Dichlorosalicylic acid is Initiated by the Cytochrome P450 Monooxygenase DsmABC in Rhizorhabdus dicambivorans Ndbn-20.</title>
        <authorList>
            <person name="Na L."/>
        </authorList>
    </citation>
    <scope>NUCLEOTIDE SEQUENCE [LARGE SCALE GENOMIC DNA]</scope>
    <source>
        <strain evidence="1 2">Ndbn-20m</strain>
    </source>
</reference>
<sequence>MVEEQTLDPARRWWVPAVTAPCRDWAGRPGCRKGARYLVGETSFAATTEGYPVFESRADCLMWIMRHRTELAHAAPDTPVQAVDLAKWMLGLS</sequence>
<evidence type="ECO:0000313" key="2">
    <source>
        <dbReference type="Proteomes" id="UP000218934"/>
    </source>
</evidence>
<dbReference type="EMBL" id="NWUF01000003">
    <property type="protein sequence ID" value="PCE43559.1"/>
    <property type="molecule type" value="Genomic_DNA"/>
</dbReference>
<dbReference type="AlphaFoldDB" id="A0A2A4G0M7"/>
<proteinExistence type="predicted"/>
<organism evidence="1 2">
    <name type="scientific">Rhizorhabdus dicambivorans</name>
    <dbReference type="NCBI Taxonomy" id="1850238"/>
    <lineage>
        <taxon>Bacteria</taxon>
        <taxon>Pseudomonadati</taxon>
        <taxon>Pseudomonadota</taxon>
        <taxon>Alphaproteobacteria</taxon>
        <taxon>Sphingomonadales</taxon>
        <taxon>Sphingomonadaceae</taxon>
        <taxon>Rhizorhabdus</taxon>
    </lineage>
</organism>
<accession>A0A2A4G0M7</accession>
<comment type="caution">
    <text evidence="1">The sequence shown here is derived from an EMBL/GenBank/DDBJ whole genome shotgun (WGS) entry which is preliminary data.</text>
</comment>
<protein>
    <submittedName>
        <fullName evidence="1">Uncharacterized protein</fullName>
    </submittedName>
</protein>
<name>A0A2A4G0M7_9SPHN</name>
<evidence type="ECO:0000313" key="1">
    <source>
        <dbReference type="EMBL" id="PCE43559.1"/>
    </source>
</evidence>
<dbReference type="OrthoDB" id="7573293at2"/>
<dbReference type="KEGG" id="rdi:CMV14_02135"/>